<dbReference type="InterPro" id="IPR016024">
    <property type="entry name" value="ARM-type_fold"/>
</dbReference>
<evidence type="ECO:0000256" key="1">
    <source>
        <dbReference type="SAM" id="SignalP"/>
    </source>
</evidence>
<reference evidence="2 3" key="1">
    <citation type="submission" date="2024-04" db="EMBL/GenBank/DDBJ databases">
        <title>Tritrichomonas musculus Genome.</title>
        <authorList>
            <person name="Alves-Ferreira E."/>
            <person name="Grigg M."/>
            <person name="Lorenzi H."/>
            <person name="Galac M."/>
        </authorList>
    </citation>
    <scope>NUCLEOTIDE SEQUENCE [LARGE SCALE GENOMIC DNA]</scope>
    <source>
        <strain evidence="2 3">EAF2021</strain>
    </source>
</reference>
<dbReference type="Proteomes" id="UP001470230">
    <property type="component" value="Unassembled WGS sequence"/>
</dbReference>
<accession>A0ABR2GRP0</accession>
<keyword evidence="1" id="KW-0732">Signal</keyword>
<evidence type="ECO:0000313" key="3">
    <source>
        <dbReference type="Proteomes" id="UP001470230"/>
    </source>
</evidence>
<feature type="signal peptide" evidence="1">
    <location>
        <begin position="1"/>
        <end position="24"/>
    </location>
</feature>
<proteinExistence type="predicted"/>
<comment type="caution">
    <text evidence="2">The sequence shown here is derived from an EMBL/GenBank/DDBJ whole genome shotgun (WGS) entry which is preliminary data.</text>
</comment>
<protein>
    <submittedName>
        <fullName evidence="2">Uncharacterized protein</fullName>
    </submittedName>
</protein>
<name>A0ABR2GRP0_9EUKA</name>
<sequence length="135" mass="15888">MLVPHYSKELLLFVFYLLEISVSSNYDIFSKICEIMILYFQTIDEQRVSDNFINIKIFEIFEKLLATENSMVYIKVIEILMYLNGVNKKLFDETIIQSSILDTLESLTTNENDYIQKISLTALKHFKEGSDDEYD</sequence>
<dbReference type="EMBL" id="JAPFFF010000064">
    <property type="protein sequence ID" value="KAK8836587.1"/>
    <property type="molecule type" value="Genomic_DNA"/>
</dbReference>
<feature type="chain" id="PRO_5047089602" evidence="1">
    <location>
        <begin position="25"/>
        <end position="135"/>
    </location>
</feature>
<organism evidence="2 3">
    <name type="scientific">Tritrichomonas musculus</name>
    <dbReference type="NCBI Taxonomy" id="1915356"/>
    <lineage>
        <taxon>Eukaryota</taxon>
        <taxon>Metamonada</taxon>
        <taxon>Parabasalia</taxon>
        <taxon>Tritrichomonadida</taxon>
        <taxon>Tritrichomonadidae</taxon>
        <taxon>Tritrichomonas</taxon>
    </lineage>
</organism>
<dbReference type="SUPFAM" id="SSF48371">
    <property type="entry name" value="ARM repeat"/>
    <property type="match status" value="1"/>
</dbReference>
<evidence type="ECO:0000313" key="2">
    <source>
        <dbReference type="EMBL" id="KAK8836587.1"/>
    </source>
</evidence>
<keyword evidence="3" id="KW-1185">Reference proteome</keyword>
<gene>
    <name evidence="2" type="ORF">M9Y10_037521</name>
</gene>